<comment type="subcellular location">
    <subcellularLocation>
        <location evidence="1">Membrane</location>
        <topology evidence="1">Multi-pass membrane protein</topology>
    </subcellularLocation>
</comment>
<dbReference type="RefSeq" id="XP_005789867.1">
    <property type="nucleotide sequence ID" value="XM_005789810.1"/>
</dbReference>
<evidence type="ECO:0008006" key="9">
    <source>
        <dbReference type="Google" id="ProtNLM"/>
    </source>
</evidence>
<dbReference type="Proteomes" id="UP000013827">
    <property type="component" value="Unassembled WGS sequence"/>
</dbReference>
<evidence type="ECO:0000256" key="6">
    <source>
        <dbReference type="SAM" id="Phobius"/>
    </source>
</evidence>
<protein>
    <recommendedName>
        <fullName evidence="9">Aquaporin</fullName>
    </recommendedName>
</protein>
<dbReference type="PRINTS" id="PR00783">
    <property type="entry name" value="MINTRINSICP"/>
</dbReference>
<name>A0A0D3KNV3_EMIH1</name>
<feature type="transmembrane region" description="Helical" evidence="6">
    <location>
        <begin position="113"/>
        <end position="135"/>
    </location>
</feature>
<proteinExistence type="inferred from homology"/>
<dbReference type="HOGENOM" id="CLU_1028333_0_0_1"/>
<dbReference type="InterPro" id="IPR023271">
    <property type="entry name" value="Aquaporin-like"/>
</dbReference>
<dbReference type="PROSITE" id="PS51257">
    <property type="entry name" value="PROKAR_LIPOPROTEIN"/>
    <property type="match status" value="1"/>
</dbReference>
<evidence type="ECO:0000256" key="2">
    <source>
        <dbReference type="ARBA" id="ARBA00022692"/>
    </source>
</evidence>
<evidence type="ECO:0000256" key="1">
    <source>
        <dbReference type="ARBA" id="ARBA00004141"/>
    </source>
</evidence>
<evidence type="ECO:0000256" key="4">
    <source>
        <dbReference type="ARBA" id="ARBA00023136"/>
    </source>
</evidence>
<keyword evidence="5" id="KW-0813">Transport</keyword>
<dbReference type="EnsemblProtists" id="EOD37438">
    <property type="protein sequence ID" value="EOD37438"/>
    <property type="gene ID" value="EMIHUDRAFT_225626"/>
</dbReference>
<reference evidence="7" key="2">
    <citation type="submission" date="2024-10" db="UniProtKB">
        <authorList>
            <consortium name="EnsemblProtists"/>
        </authorList>
    </citation>
    <scope>IDENTIFICATION</scope>
</reference>
<dbReference type="GO" id="GO:0015267">
    <property type="term" value="F:channel activity"/>
    <property type="evidence" value="ECO:0007669"/>
    <property type="project" value="InterPro"/>
</dbReference>
<sequence>MEKSLSAREKAVSMLHPPISVGSCAWSHARSRSAWGEASARAMLSKDLRMRLCANSRASHATLGGVMPAMYLVFAQAIRSFAFKLFVHAAIVGSAWCALGGDATAAVVQATVWLLIVLLAFPSGAFLNSAITLAACAAGKLAQSDAVLYIGAQFAGSAVAVEAIRALAPLDLHGAIGPPPPAEGSYSSAILHEALFAGANCLLALNSSALGTGTPLKVATIVILLIRIGGACMDPSAAFAGALFAGRYTDLVEVYCVGAALGAIAAGTLSR</sequence>
<dbReference type="SUPFAM" id="SSF81338">
    <property type="entry name" value="Aquaporin-like"/>
    <property type="match status" value="1"/>
</dbReference>
<feature type="transmembrane region" description="Helical" evidence="6">
    <location>
        <begin position="251"/>
        <end position="269"/>
    </location>
</feature>
<dbReference type="PaxDb" id="2903-EOD37438"/>
<keyword evidence="2 5" id="KW-0812">Transmembrane</keyword>
<dbReference type="GeneID" id="17282708"/>
<evidence type="ECO:0000256" key="5">
    <source>
        <dbReference type="RuleBase" id="RU000477"/>
    </source>
</evidence>
<feature type="transmembrane region" description="Helical" evidence="6">
    <location>
        <begin position="218"/>
        <end position="245"/>
    </location>
</feature>
<dbReference type="GO" id="GO:0016020">
    <property type="term" value="C:membrane"/>
    <property type="evidence" value="ECO:0007669"/>
    <property type="project" value="UniProtKB-SubCell"/>
</dbReference>
<keyword evidence="8" id="KW-1185">Reference proteome</keyword>
<evidence type="ECO:0000313" key="7">
    <source>
        <dbReference type="EnsemblProtists" id="EOD37438"/>
    </source>
</evidence>
<evidence type="ECO:0000256" key="3">
    <source>
        <dbReference type="ARBA" id="ARBA00022989"/>
    </source>
</evidence>
<organism evidence="7 8">
    <name type="scientific">Emiliania huxleyi (strain CCMP1516)</name>
    <dbReference type="NCBI Taxonomy" id="280463"/>
    <lineage>
        <taxon>Eukaryota</taxon>
        <taxon>Haptista</taxon>
        <taxon>Haptophyta</taxon>
        <taxon>Prymnesiophyceae</taxon>
        <taxon>Isochrysidales</taxon>
        <taxon>Noelaerhabdaceae</taxon>
        <taxon>Emiliania</taxon>
    </lineage>
</organism>
<dbReference type="KEGG" id="ehx:EMIHUDRAFT_225626"/>
<accession>A0A0D3KNV3</accession>
<feature type="transmembrane region" description="Helical" evidence="6">
    <location>
        <begin position="81"/>
        <end position="101"/>
    </location>
</feature>
<evidence type="ECO:0000313" key="8">
    <source>
        <dbReference type="Proteomes" id="UP000013827"/>
    </source>
</evidence>
<keyword evidence="4 6" id="KW-0472">Membrane</keyword>
<comment type="similarity">
    <text evidence="5">Belongs to the MIP/aquaporin (TC 1.A.8) family.</text>
</comment>
<reference evidence="8" key="1">
    <citation type="journal article" date="2013" name="Nature">
        <title>Pan genome of the phytoplankton Emiliania underpins its global distribution.</title>
        <authorList>
            <person name="Read B.A."/>
            <person name="Kegel J."/>
            <person name="Klute M.J."/>
            <person name="Kuo A."/>
            <person name="Lefebvre S.C."/>
            <person name="Maumus F."/>
            <person name="Mayer C."/>
            <person name="Miller J."/>
            <person name="Monier A."/>
            <person name="Salamov A."/>
            <person name="Young J."/>
            <person name="Aguilar M."/>
            <person name="Claverie J.M."/>
            <person name="Frickenhaus S."/>
            <person name="Gonzalez K."/>
            <person name="Herman E.K."/>
            <person name="Lin Y.C."/>
            <person name="Napier J."/>
            <person name="Ogata H."/>
            <person name="Sarno A.F."/>
            <person name="Shmutz J."/>
            <person name="Schroeder D."/>
            <person name="de Vargas C."/>
            <person name="Verret F."/>
            <person name="von Dassow P."/>
            <person name="Valentin K."/>
            <person name="Van de Peer Y."/>
            <person name="Wheeler G."/>
            <person name="Dacks J.B."/>
            <person name="Delwiche C.F."/>
            <person name="Dyhrman S.T."/>
            <person name="Glockner G."/>
            <person name="John U."/>
            <person name="Richards T."/>
            <person name="Worden A.Z."/>
            <person name="Zhang X."/>
            <person name="Grigoriev I.V."/>
            <person name="Allen A.E."/>
            <person name="Bidle K."/>
            <person name="Borodovsky M."/>
            <person name="Bowler C."/>
            <person name="Brownlee C."/>
            <person name="Cock J.M."/>
            <person name="Elias M."/>
            <person name="Gladyshev V.N."/>
            <person name="Groth M."/>
            <person name="Guda C."/>
            <person name="Hadaegh A."/>
            <person name="Iglesias-Rodriguez M.D."/>
            <person name="Jenkins J."/>
            <person name="Jones B.M."/>
            <person name="Lawson T."/>
            <person name="Leese F."/>
            <person name="Lindquist E."/>
            <person name="Lobanov A."/>
            <person name="Lomsadze A."/>
            <person name="Malik S.B."/>
            <person name="Marsh M.E."/>
            <person name="Mackinder L."/>
            <person name="Mock T."/>
            <person name="Mueller-Roeber B."/>
            <person name="Pagarete A."/>
            <person name="Parker M."/>
            <person name="Probert I."/>
            <person name="Quesneville H."/>
            <person name="Raines C."/>
            <person name="Rensing S.A."/>
            <person name="Riano-Pachon D.M."/>
            <person name="Richier S."/>
            <person name="Rokitta S."/>
            <person name="Shiraiwa Y."/>
            <person name="Soanes D.M."/>
            <person name="van der Giezen M."/>
            <person name="Wahlund T.M."/>
            <person name="Williams B."/>
            <person name="Wilson W."/>
            <person name="Wolfe G."/>
            <person name="Wurch L.L."/>
        </authorList>
    </citation>
    <scope>NUCLEOTIDE SEQUENCE</scope>
</reference>
<dbReference type="AlphaFoldDB" id="A0A0D3KNV3"/>
<dbReference type="Pfam" id="PF00230">
    <property type="entry name" value="MIP"/>
    <property type="match status" value="1"/>
</dbReference>
<feature type="transmembrane region" description="Helical" evidence="6">
    <location>
        <begin position="147"/>
        <end position="168"/>
    </location>
</feature>
<dbReference type="InterPro" id="IPR000425">
    <property type="entry name" value="MIP"/>
</dbReference>
<keyword evidence="3 6" id="KW-1133">Transmembrane helix</keyword>
<feature type="transmembrane region" description="Helical" evidence="6">
    <location>
        <begin position="188"/>
        <end position="206"/>
    </location>
</feature>
<dbReference type="Gene3D" id="1.20.1080.10">
    <property type="entry name" value="Glycerol uptake facilitator protein"/>
    <property type="match status" value="1"/>
</dbReference>